<evidence type="ECO:0000256" key="6">
    <source>
        <dbReference type="ARBA" id="ARBA00022837"/>
    </source>
</evidence>
<keyword evidence="7" id="KW-0843">Virulence</keyword>
<feature type="domain" description="Haemolysin-type calcium binding-related" evidence="10">
    <location>
        <begin position="527"/>
        <end position="571"/>
    </location>
</feature>
<dbReference type="InterPro" id="IPR050557">
    <property type="entry name" value="RTX_toxin/Mannuronan_C5-epim"/>
</dbReference>
<dbReference type="InterPro" id="IPR010566">
    <property type="entry name" value="Haemolys_ca-bd"/>
</dbReference>
<protein>
    <submittedName>
        <fullName evidence="11">Calcium-binding protein</fullName>
    </submittedName>
</protein>
<comment type="caution">
    <text evidence="11">The sequence shown here is derived from an EMBL/GenBank/DDBJ whole genome shotgun (WGS) entry which is preliminary data.</text>
</comment>
<dbReference type="PRINTS" id="PR00313">
    <property type="entry name" value="CABNDNGRPT"/>
</dbReference>
<accession>A0ABU8WS01</accession>
<keyword evidence="5" id="KW-0677">Repeat</keyword>
<evidence type="ECO:0000256" key="7">
    <source>
        <dbReference type="ARBA" id="ARBA00023026"/>
    </source>
</evidence>
<feature type="region of interest" description="Disordered" evidence="9">
    <location>
        <begin position="1012"/>
        <end position="1043"/>
    </location>
</feature>
<dbReference type="PROSITE" id="PS00330">
    <property type="entry name" value="HEMOLYSIN_CALCIUM"/>
    <property type="match status" value="7"/>
</dbReference>
<dbReference type="EMBL" id="JBBKZT010000011">
    <property type="protein sequence ID" value="MEJ8849679.1"/>
    <property type="molecule type" value="Genomic_DNA"/>
</dbReference>
<comment type="subcellular location">
    <subcellularLocation>
        <location evidence="1">Membrane</location>
    </subcellularLocation>
    <subcellularLocation>
        <location evidence="2">Secreted</location>
    </subcellularLocation>
</comment>
<gene>
    <name evidence="11" type="ORF">WKW82_23740</name>
</gene>
<dbReference type="PANTHER" id="PTHR38340">
    <property type="entry name" value="S-LAYER PROTEIN"/>
    <property type="match status" value="1"/>
</dbReference>
<feature type="region of interest" description="Disordered" evidence="9">
    <location>
        <begin position="248"/>
        <end position="267"/>
    </location>
</feature>
<keyword evidence="4" id="KW-0800">Toxin</keyword>
<evidence type="ECO:0000313" key="12">
    <source>
        <dbReference type="Proteomes" id="UP001385892"/>
    </source>
</evidence>
<keyword evidence="3" id="KW-0964">Secreted</keyword>
<keyword evidence="8" id="KW-0472">Membrane</keyword>
<dbReference type="PRINTS" id="PR01488">
    <property type="entry name" value="RTXTOXINA"/>
</dbReference>
<evidence type="ECO:0000313" key="11">
    <source>
        <dbReference type="EMBL" id="MEJ8849679.1"/>
    </source>
</evidence>
<evidence type="ECO:0000256" key="4">
    <source>
        <dbReference type="ARBA" id="ARBA00022656"/>
    </source>
</evidence>
<name>A0ABU8WS01_9BURK</name>
<keyword evidence="6" id="KW-0106">Calcium</keyword>
<evidence type="ECO:0000256" key="5">
    <source>
        <dbReference type="ARBA" id="ARBA00022737"/>
    </source>
</evidence>
<evidence type="ECO:0000259" key="10">
    <source>
        <dbReference type="Pfam" id="PF06594"/>
    </source>
</evidence>
<reference evidence="11 12" key="1">
    <citation type="submission" date="2024-03" db="EMBL/GenBank/DDBJ databases">
        <title>Novel species of the genus Variovorax.</title>
        <authorList>
            <person name="Liu Q."/>
            <person name="Xin Y.-H."/>
        </authorList>
    </citation>
    <scope>NUCLEOTIDE SEQUENCE [LARGE SCALE GENOMIC DNA]</scope>
    <source>
        <strain evidence="11 12">KACC 18900</strain>
    </source>
</reference>
<dbReference type="Pfam" id="PF06594">
    <property type="entry name" value="HCBP_related"/>
    <property type="match status" value="4"/>
</dbReference>
<feature type="domain" description="Haemolysin-type calcium binding-related" evidence="10">
    <location>
        <begin position="343"/>
        <end position="387"/>
    </location>
</feature>
<keyword evidence="12" id="KW-1185">Reference proteome</keyword>
<dbReference type="InterPro" id="IPR018511">
    <property type="entry name" value="Hemolysin-typ_Ca-bd_CS"/>
</dbReference>
<feature type="domain" description="Haemolysin-type calcium binding-related" evidence="10">
    <location>
        <begin position="702"/>
        <end position="746"/>
    </location>
</feature>
<dbReference type="Gene3D" id="2.150.10.10">
    <property type="entry name" value="Serralysin-like metalloprotease, C-terminal"/>
    <property type="match status" value="6"/>
</dbReference>
<evidence type="ECO:0000256" key="2">
    <source>
        <dbReference type="ARBA" id="ARBA00004613"/>
    </source>
</evidence>
<evidence type="ECO:0000256" key="8">
    <source>
        <dbReference type="ARBA" id="ARBA00023136"/>
    </source>
</evidence>
<sequence>MQAQLAQFAAGTTKAQQQASLDALIQSWGATSAMPTSLQANRTLANPAAGAGSITAIEQFAQNNPALYAQMTALEQFNGQTILDKWVRSSGSSFVVSYSAEQAVLINQAYDALKDSVYVALVVQTRLKPYLDSIELMVDEAGVHFDTTALASKVDAAITSDSRNGITDLIELNLFANSTLREVGFDGIATLRAQIAALPVNAPVLAELASLHVLQGSATGTDFAEIYLGNAGNNDIFARDGDDVVDGGAGDDNIRGESGNDTLLGGAGNDALSGGAGNDTFDGGAGNDTAYGDGGNDTYLFGRGDGQDTVIDYDATVGNIDRVIFKAGVAVSDVQVSRNGDALVFKINGTTDQLQVQSYFNTDATNGSQVEEIRFTDAPDTVWTVADVKALVLTGGAGNDYMTGFASADVINGWGGNDDIFGRDGDDVIDGGTGDDNIRGESGNDTLLGGAGNDALSGLTGNDTFDGGAGNDTAYGDGGNDTYLFGRGDGQDTMIDTDSTAGNVDRLVFKAGVAVADVVASRDGDTLVLKIAGTTDQARVQNYFTDDATNRSQIEEIRFTDAPNTVWTVADIKTLILTGTASNDNLTGFASADVMNGLDGNDDIYGRDGDDVIDGGAGNDTLLGGTGNDALSGLTGNDTFDGGAGNDIMYGDGGNDVFLFGKGDGQDTIVDTDTTIGNVDQIIFKAGVAVSDVQVSRNGDTLVLKISGTSDQTQVSNYFRDDATNGSQIEAIRFTDAPNTVWSVADVKSLVLSGTAGNDTLSGTAAADVINGFGGNDDIYGREGDDVIDGGAGDDNIRGESGNDTLLGGAGNDALSGLTGNDTFDGGAGNDTAYGDGGNDTYLFGRGDDQDTVIDTDSTAGNVDRLVFKAGVAVADVVTSRDGDTLVLKIAGTTDQVRVSNYFANDAVNSSLVEEIRFTDAADTVWTVAAMKTMVLTGTAGNDNLQGYATNDTLSGGGGNDDIYGRSGDDVIDGGRATTASGVRTVTTHWTVARATTPSMVAWATTPTCSGVETGRTLSPPSAIPPPARPTSCSSRRGWRSAT</sequence>
<dbReference type="SUPFAM" id="SSF51120">
    <property type="entry name" value="beta-Roll"/>
    <property type="match status" value="5"/>
</dbReference>
<dbReference type="Proteomes" id="UP001385892">
    <property type="component" value="Unassembled WGS sequence"/>
</dbReference>
<dbReference type="InterPro" id="IPR001343">
    <property type="entry name" value="Hemolysn_Ca-bd"/>
</dbReference>
<dbReference type="PANTHER" id="PTHR38340:SF1">
    <property type="entry name" value="S-LAYER PROTEIN"/>
    <property type="match status" value="1"/>
</dbReference>
<evidence type="ECO:0000256" key="3">
    <source>
        <dbReference type="ARBA" id="ARBA00022525"/>
    </source>
</evidence>
<evidence type="ECO:0000256" key="9">
    <source>
        <dbReference type="SAM" id="MobiDB-lite"/>
    </source>
</evidence>
<dbReference type="InterPro" id="IPR003995">
    <property type="entry name" value="RTX_toxin_determinant-A"/>
</dbReference>
<dbReference type="InterPro" id="IPR011049">
    <property type="entry name" value="Serralysin-like_metalloprot_C"/>
</dbReference>
<proteinExistence type="predicted"/>
<dbReference type="Pfam" id="PF00353">
    <property type="entry name" value="HemolysinCabind"/>
    <property type="match status" value="9"/>
</dbReference>
<evidence type="ECO:0000256" key="1">
    <source>
        <dbReference type="ARBA" id="ARBA00004370"/>
    </source>
</evidence>
<feature type="domain" description="Haemolysin-type calcium binding-related" evidence="10">
    <location>
        <begin position="886"/>
        <end position="929"/>
    </location>
</feature>
<organism evidence="11 12">
    <name type="scientific">Variovorax rhizosphaerae</name>
    <dbReference type="NCBI Taxonomy" id="1836200"/>
    <lineage>
        <taxon>Bacteria</taxon>
        <taxon>Pseudomonadati</taxon>
        <taxon>Pseudomonadota</taxon>
        <taxon>Betaproteobacteria</taxon>
        <taxon>Burkholderiales</taxon>
        <taxon>Comamonadaceae</taxon>
        <taxon>Variovorax</taxon>
    </lineage>
</organism>